<evidence type="ECO:0000313" key="2">
    <source>
        <dbReference type="EMBL" id="ALO41259.1"/>
    </source>
</evidence>
<protein>
    <recommendedName>
        <fullName evidence="4">Carboxypeptidase regulatory-like domain-containing protein</fullName>
    </recommendedName>
</protein>
<dbReference type="PROSITE" id="PS51257">
    <property type="entry name" value="PROKAR_LIPOPROTEIN"/>
    <property type="match status" value="1"/>
</dbReference>
<keyword evidence="1" id="KW-0732">Signal</keyword>
<reference evidence="2 3" key="1">
    <citation type="submission" date="2015-11" db="EMBL/GenBank/DDBJ databases">
        <authorList>
            <person name="Zhang Y."/>
            <person name="Guo Z."/>
        </authorList>
    </citation>
    <scope>NUCLEOTIDE SEQUENCE [LARGE SCALE GENOMIC DNA]</scope>
    <source>
        <strain evidence="2 3">KCTC 12086</strain>
    </source>
</reference>
<proteinExistence type="predicted"/>
<dbReference type="OrthoDB" id="5905649at2"/>
<feature type="signal peptide" evidence="1">
    <location>
        <begin position="1"/>
        <end position="26"/>
    </location>
</feature>
<dbReference type="EMBL" id="CP013187">
    <property type="protein sequence ID" value="ALO41259.1"/>
    <property type="molecule type" value="Genomic_DNA"/>
</dbReference>
<organism evidence="2 3">
    <name type="scientific">Pseudoalteromonas phenolica</name>
    <dbReference type="NCBI Taxonomy" id="161398"/>
    <lineage>
        <taxon>Bacteria</taxon>
        <taxon>Pseudomonadati</taxon>
        <taxon>Pseudomonadota</taxon>
        <taxon>Gammaproteobacteria</taxon>
        <taxon>Alteromonadales</taxon>
        <taxon>Pseudoalteromonadaceae</taxon>
        <taxon>Pseudoalteromonas</taxon>
    </lineage>
</organism>
<sequence length="534" mass="55635">MGNKKFNLTKLALAMGVTLSLSGCFSDNDNNVEIKPPVVPPTTVKVPVSDTKEALSFYVNASVVDATADDLTVVPNATVKFFENGVASENITDVSGNAITELTTATGAFTFNVDSDSDISEVTVIISAEGYFNKTSVIDFGDKDAVVESLITLAKKDALVVKEATAAASGGKLSEDLTTKTDDDSVTVSISSDVELRDAEGNAVTGEEVSISLVTAPLDAEDGKAAAIDVLPEGFSAVANDDATLVVEPAGYVEVNMSAGDTAIKSFDTPISITTTVKGDFAEGDKFAITSFNEETGVWTKETGEATLGAGNEMTFPASFTTDHLTGFLLSRTKEVCDAPVTYTVTGSDIPSSGLFMVLISNSFLKINKITESSGTLVTQADLKRFGVAKDATVEAILFDVNDFEFGNVASTNLCGEIEIAATAPTTTLVDDALPMTFSCSNAEVDDQLPLGGAVVTYAQTGKIPLVASESANGTYALNGLVSGEEYNVTVNTRIEGFTVDTFTITAGSTEAQNFVRDNCVVEDKEVTGTGSGS</sequence>
<evidence type="ECO:0000313" key="3">
    <source>
        <dbReference type="Proteomes" id="UP000061457"/>
    </source>
</evidence>
<gene>
    <name evidence="2" type="ORF">PP2015_740</name>
</gene>
<dbReference type="KEGG" id="pphe:PP2015_740"/>
<dbReference type="PATRIC" id="fig|161398.10.peg.754"/>
<evidence type="ECO:0008006" key="4">
    <source>
        <dbReference type="Google" id="ProtNLM"/>
    </source>
</evidence>
<accession>A0A0S2JYU3</accession>
<keyword evidence="3" id="KW-1185">Reference proteome</keyword>
<dbReference type="AlphaFoldDB" id="A0A0S2JYU3"/>
<name>A0A0S2JYU3_9GAMM</name>
<dbReference type="STRING" id="161398.PP2015_740"/>
<feature type="chain" id="PRO_5006600846" description="Carboxypeptidase regulatory-like domain-containing protein" evidence="1">
    <location>
        <begin position="27"/>
        <end position="534"/>
    </location>
</feature>
<dbReference type="Proteomes" id="UP000061457">
    <property type="component" value="Chromosome I"/>
</dbReference>
<evidence type="ECO:0000256" key="1">
    <source>
        <dbReference type="SAM" id="SignalP"/>
    </source>
</evidence>
<dbReference type="RefSeq" id="WP_058029015.1">
    <property type="nucleotide sequence ID" value="NZ_CP013187.1"/>
</dbReference>